<organism evidence="4 5">
    <name type="scientific">Emticicia agri</name>
    <dbReference type="NCBI Taxonomy" id="2492393"/>
    <lineage>
        <taxon>Bacteria</taxon>
        <taxon>Pseudomonadati</taxon>
        <taxon>Bacteroidota</taxon>
        <taxon>Cytophagia</taxon>
        <taxon>Cytophagales</taxon>
        <taxon>Leadbetterellaceae</taxon>
        <taxon>Emticicia</taxon>
    </lineage>
</organism>
<dbReference type="InterPro" id="IPR011049">
    <property type="entry name" value="Serralysin-like_metalloprot_C"/>
</dbReference>
<evidence type="ECO:0000313" key="5">
    <source>
        <dbReference type="Proteomes" id="UP000293162"/>
    </source>
</evidence>
<dbReference type="Gene3D" id="2.150.10.10">
    <property type="entry name" value="Serralysin-like metalloprotease, C-terminal"/>
    <property type="match status" value="1"/>
</dbReference>
<feature type="signal peptide" evidence="2">
    <location>
        <begin position="1"/>
        <end position="23"/>
    </location>
</feature>
<dbReference type="CDD" id="cd12820">
    <property type="entry name" value="LbR_YadA-like"/>
    <property type="match status" value="1"/>
</dbReference>
<evidence type="ECO:0000313" key="4">
    <source>
        <dbReference type="EMBL" id="RYU93052.1"/>
    </source>
</evidence>
<dbReference type="RefSeq" id="WP_130023787.1">
    <property type="nucleotide sequence ID" value="NZ_SEWF01000058.1"/>
</dbReference>
<sequence>MNKTYLIVLLMLMAGKMNGQSIALLPGMVESAMTTAQRMALVSPAAGTLVFDTDTQSYWVIKNGIWAEYSNASPGLWTPTNGTNFVSNTNAGGFWSKNPVRVDLFAPEGTYPPVAPINEKGTRLMWIPSRSAFRVGTVTDSACWAPANIGLFSFANGFNNRASERGAVAIGTHSIARNFASLAIGTYAEAGGSFATAMGTSTAALGEGAFVMGEQSTAYGDYSVAIGKDLVASGNHSKAMGYRMDTNHKKGAVMIGDYSSGDQGTTFAELPDQFVARFNQGYYLMTSGNQFRTGISIGRLQSDWNTISDSTRKEKFVKADGREFLQKLRQLRLGSWNYKHAESTQPQRFYGPMAQEIYAAFGKDEWGTIGNDTTVSTLNMDGLLFIFSQTLEQQTHELQAENNKLRSILKHLYARMEALEADLDPTSLPQKTRLYHSTLANRKKTNTGKPDRQALPD</sequence>
<feature type="chain" id="PRO_5020594281" description="Peptidase S74 domain-containing protein" evidence="2">
    <location>
        <begin position="24"/>
        <end position="457"/>
    </location>
</feature>
<dbReference type="Pfam" id="PF13884">
    <property type="entry name" value="Peptidase_S74"/>
    <property type="match status" value="1"/>
</dbReference>
<dbReference type="SUPFAM" id="SSF101967">
    <property type="entry name" value="Adhesin YadA, collagen-binding domain"/>
    <property type="match status" value="1"/>
</dbReference>
<comment type="caution">
    <text evidence="4">The sequence shown here is derived from an EMBL/GenBank/DDBJ whole genome shotgun (WGS) entry which is preliminary data.</text>
</comment>
<evidence type="ECO:0000256" key="2">
    <source>
        <dbReference type="SAM" id="SignalP"/>
    </source>
</evidence>
<accession>A0A4Q5LTZ2</accession>
<dbReference type="Proteomes" id="UP000293162">
    <property type="component" value="Unassembled WGS sequence"/>
</dbReference>
<dbReference type="GO" id="GO:0019867">
    <property type="term" value="C:outer membrane"/>
    <property type="evidence" value="ECO:0007669"/>
    <property type="project" value="InterPro"/>
</dbReference>
<dbReference type="InterPro" id="IPR008640">
    <property type="entry name" value="Adhesin_Head_dom"/>
</dbReference>
<keyword evidence="1" id="KW-0175">Coiled coil</keyword>
<evidence type="ECO:0000256" key="1">
    <source>
        <dbReference type="SAM" id="Coils"/>
    </source>
</evidence>
<evidence type="ECO:0000259" key="3">
    <source>
        <dbReference type="PROSITE" id="PS51688"/>
    </source>
</evidence>
<dbReference type="InterPro" id="IPR030392">
    <property type="entry name" value="S74_ICA"/>
</dbReference>
<name>A0A4Q5LTZ2_9BACT</name>
<keyword evidence="2" id="KW-0732">Signal</keyword>
<dbReference type="OrthoDB" id="925207at2"/>
<dbReference type="AlphaFoldDB" id="A0A4Q5LTZ2"/>
<feature type="domain" description="Peptidase S74" evidence="3">
    <location>
        <begin position="308"/>
        <end position="405"/>
    </location>
</feature>
<protein>
    <recommendedName>
        <fullName evidence="3">Peptidase S74 domain-containing protein</fullName>
    </recommendedName>
</protein>
<reference evidence="4 5" key="1">
    <citation type="submission" date="2019-02" db="EMBL/GenBank/DDBJ databases">
        <title>Bacterial novel species Emticicia sp. 17J42-9 isolated from soil.</title>
        <authorList>
            <person name="Jung H.-Y."/>
        </authorList>
    </citation>
    <scope>NUCLEOTIDE SEQUENCE [LARGE SCALE GENOMIC DNA]</scope>
    <source>
        <strain evidence="4 5">17J42-9</strain>
    </source>
</reference>
<dbReference type="Pfam" id="PF05658">
    <property type="entry name" value="YadA_head"/>
    <property type="match status" value="3"/>
</dbReference>
<proteinExistence type="predicted"/>
<feature type="coiled-coil region" evidence="1">
    <location>
        <begin position="388"/>
        <end position="422"/>
    </location>
</feature>
<gene>
    <name evidence="4" type="ORF">EWM59_23985</name>
</gene>
<dbReference type="PROSITE" id="PS51688">
    <property type="entry name" value="ICA"/>
    <property type="match status" value="1"/>
</dbReference>
<dbReference type="EMBL" id="SEWF01000058">
    <property type="protein sequence ID" value="RYU93052.1"/>
    <property type="molecule type" value="Genomic_DNA"/>
</dbReference>
<keyword evidence="5" id="KW-1185">Reference proteome</keyword>